<evidence type="ECO:0000313" key="2">
    <source>
        <dbReference type="EMBL" id="KAK4873194.1"/>
    </source>
</evidence>
<evidence type="ECO:0000313" key="3">
    <source>
        <dbReference type="Proteomes" id="UP001353858"/>
    </source>
</evidence>
<protein>
    <recommendedName>
        <fullName evidence="1">Methyltransferase domain-containing protein</fullName>
    </recommendedName>
</protein>
<organism evidence="2 3">
    <name type="scientific">Aquatica leii</name>
    <dbReference type="NCBI Taxonomy" id="1421715"/>
    <lineage>
        <taxon>Eukaryota</taxon>
        <taxon>Metazoa</taxon>
        <taxon>Ecdysozoa</taxon>
        <taxon>Arthropoda</taxon>
        <taxon>Hexapoda</taxon>
        <taxon>Insecta</taxon>
        <taxon>Pterygota</taxon>
        <taxon>Neoptera</taxon>
        <taxon>Endopterygota</taxon>
        <taxon>Coleoptera</taxon>
        <taxon>Polyphaga</taxon>
        <taxon>Elateriformia</taxon>
        <taxon>Elateroidea</taxon>
        <taxon>Lampyridae</taxon>
        <taxon>Luciolinae</taxon>
        <taxon>Aquatica</taxon>
    </lineage>
</organism>
<sequence length="270" mass="31630">MNNPSLYLKVHHIGRVGSRNIIQKYFHLVSQNEDEEIAIIDIGSGPGNVTHDVLFPLFKNPIKKVVGIDISKEMVEFANATYGNENLSFEVLNIGNVVPERYISFFDYVFSFSTFHWVKDQRKLFLNINRIMKPNAQMLFSFVAQSILFDIYQSVWRRPEYTPYIDDVDFGQSCFQKSKEPVKEFQDIFENAGFQVEMIKIDEIAAKNKSLTGFKEFLVSLNPYYDKMPDHLKENFMLHHLEQVQRDTEVEGPNNFYMDFNIFVVYAKKK</sequence>
<dbReference type="Proteomes" id="UP001353858">
    <property type="component" value="Unassembled WGS sequence"/>
</dbReference>
<feature type="domain" description="Methyltransferase" evidence="1">
    <location>
        <begin position="34"/>
        <end position="144"/>
    </location>
</feature>
<dbReference type="CDD" id="cd02440">
    <property type="entry name" value="AdoMet_MTases"/>
    <property type="match status" value="1"/>
</dbReference>
<comment type="caution">
    <text evidence="2">The sequence shown here is derived from an EMBL/GenBank/DDBJ whole genome shotgun (WGS) entry which is preliminary data.</text>
</comment>
<evidence type="ECO:0000259" key="1">
    <source>
        <dbReference type="Pfam" id="PF13847"/>
    </source>
</evidence>
<accession>A0AAN7SCM9</accession>
<dbReference type="PANTHER" id="PTHR43861">
    <property type="entry name" value="TRANS-ACONITATE 2-METHYLTRANSFERASE-RELATED"/>
    <property type="match status" value="1"/>
</dbReference>
<dbReference type="EMBL" id="JARPUR010000007">
    <property type="protein sequence ID" value="KAK4873194.1"/>
    <property type="molecule type" value="Genomic_DNA"/>
</dbReference>
<dbReference type="InterPro" id="IPR025714">
    <property type="entry name" value="Methyltranfer_dom"/>
</dbReference>
<dbReference type="InterPro" id="IPR029063">
    <property type="entry name" value="SAM-dependent_MTases_sf"/>
</dbReference>
<dbReference type="Gene3D" id="3.40.50.150">
    <property type="entry name" value="Vaccinia Virus protein VP39"/>
    <property type="match status" value="1"/>
</dbReference>
<reference evidence="3" key="1">
    <citation type="submission" date="2023-01" db="EMBL/GenBank/DDBJ databases">
        <title>Key to firefly adult light organ development and bioluminescence: homeobox transcription factors regulate luciferase expression and transportation to peroxisome.</title>
        <authorList>
            <person name="Fu X."/>
        </authorList>
    </citation>
    <scope>NUCLEOTIDE SEQUENCE [LARGE SCALE GENOMIC DNA]</scope>
</reference>
<dbReference type="SUPFAM" id="SSF53335">
    <property type="entry name" value="S-adenosyl-L-methionine-dependent methyltransferases"/>
    <property type="match status" value="1"/>
</dbReference>
<keyword evidence="3" id="KW-1185">Reference proteome</keyword>
<dbReference type="AlphaFoldDB" id="A0AAN7SCM9"/>
<proteinExistence type="predicted"/>
<gene>
    <name evidence="2" type="ORF">RN001_015223</name>
</gene>
<dbReference type="Pfam" id="PF13847">
    <property type="entry name" value="Methyltransf_31"/>
    <property type="match status" value="1"/>
</dbReference>
<name>A0AAN7SCM9_9COLE</name>
<dbReference type="PANTHER" id="PTHR43861:SF1">
    <property type="entry name" value="TRANS-ACONITATE 2-METHYLTRANSFERASE"/>
    <property type="match status" value="1"/>
</dbReference>